<feature type="chain" id="PRO_5016645033" evidence="1">
    <location>
        <begin position="16"/>
        <end position="244"/>
    </location>
</feature>
<dbReference type="OrthoDB" id="5803891at2759"/>
<reference evidence="2 3" key="1">
    <citation type="submission" date="2014-10" db="EMBL/GenBank/DDBJ databases">
        <title>Draft genome of the hookworm Ancylostoma caninum.</title>
        <authorList>
            <person name="Mitreva M."/>
        </authorList>
    </citation>
    <scope>NUCLEOTIDE SEQUENCE [LARGE SCALE GENOMIC DNA]</scope>
    <source>
        <strain evidence="2 3">Baltimore</strain>
    </source>
</reference>
<evidence type="ECO:0000313" key="2">
    <source>
        <dbReference type="EMBL" id="RCN27712.1"/>
    </source>
</evidence>
<organism evidence="2 3">
    <name type="scientific">Ancylostoma caninum</name>
    <name type="common">Dog hookworm</name>
    <dbReference type="NCBI Taxonomy" id="29170"/>
    <lineage>
        <taxon>Eukaryota</taxon>
        <taxon>Metazoa</taxon>
        <taxon>Ecdysozoa</taxon>
        <taxon>Nematoda</taxon>
        <taxon>Chromadorea</taxon>
        <taxon>Rhabditida</taxon>
        <taxon>Rhabditina</taxon>
        <taxon>Rhabditomorpha</taxon>
        <taxon>Strongyloidea</taxon>
        <taxon>Ancylostomatidae</taxon>
        <taxon>Ancylostomatinae</taxon>
        <taxon>Ancylostoma</taxon>
    </lineage>
</organism>
<keyword evidence="1" id="KW-0732">Signal</keyword>
<name>A0A368F6L7_ANCCA</name>
<dbReference type="AlphaFoldDB" id="A0A368F6L7"/>
<protein>
    <submittedName>
        <fullName evidence="2">ET module</fullName>
    </submittedName>
</protein>
<sequence length="244" mass="25582">MRLGLCLALVATCLALDRNVGYLMSRNIQDAANGQLRCFVGIVTNYNNTSIGTEVFCNGLCGSISTSAGGYNFTTYNCFPTSFCDSAGLNETCTTVYSDRDLTGCCCGTDNCNVAGTNINTTIPIAPPEEPIACYSGVSINGVNQLGSDWIACQGDCISVTINTTMNGKPMVGAIYACDPTSVCSALSIVNRCHDIEPGIVRGCCCTTDACINPTMNPPKEPRGPLSCYVGLYSKAANISVGQE</sequence>
<feature type="non-terminal residue" evidence="2">
    <location>
        <position position="244"/>
    </location>
</feature>
<evidence type="ECO:0000256" key="1">
    <source>
        <dbReference type="SAM" id="SignalP"/>
    </source>
</evidence>
<evidence type="ECO:0000313" key="3">
    <source>
        <dbReference type="Proteomes" id="UP000252519"/>
    </source>
</evidence>
<gene>
    <name evidence="2" type="ORF">ANCCAN_26552</name>
</gene>
<comment type="caution">
    <text evidence="2">The sequence shown here is derived from an EMBL/GenBank/DDBJ whole genome shotgun (WGS) entry which is preliminary data.</text>
</comment>
<dbReference type="Proteomes" id="UP000252519">
    <property type="component" value="Unassembled WGS sequence"/>
</dbReference>
<proteinExistence type="predicted"/>
<dbReference type="EMBL" id="JOJR01003643">
    <property type="protein sequence ID" value="RCN27712.1"/>
    <property type="molecule type" value="Genomic_DNA"/>
</dbReference>
<accession>A0A368F6L7</accession>
<keyword evidence="3" id="KW-1185">Reference proteome</keyword>
<dbReference type="Pfam" id="PF01684">
    <property type="entry name" value="ET"/>
    <property type="match status" value="2"/>
</dbReference>
<dbReference type="InterPro" id="IPR002603">
    <property type="entry name" value="ET_repeat"/>
</dbReference>
<feature type="signal peptide" evidence="1">
    <location>
        <begin position="1"/>
        <end position="15"/>
    </location>
</feature>